<dbReference type="InterPro" id="IPR005105">
    <property type="entry name" value="GlnD_Uridyltrans_N"/>
</dbReference>
<keyword evidence="2" id="KW-0768">Sushi</keyword>
<dbReference type="PROSITE" id="PS50005">
    <property type="entry name" value="TPR"/>
    <property type="match status" value="3"/>
</dbReference>
<keyword evidence="5" id="KW-0472">Membrane</keyword>
<keyword evidence="1" id="KW-1015">Disulfide bond</keyword>
<reference evidence="7" key="1">
    <citation type="journal article" date="2008" name="Nature">
        <title>The amphioxus genome and the evolution of the chordate karyotype.</title>
        <authorList>
            <consortium name="US DOE Joint Genome Institute (JGI-PGF)"/>
            <person name="Putnam N.H."/>
            <person name="Butts T."/>
            <person name="Ferrier D.E.K."/>
            <person name="Furlong R.F."/>
            <person name="Hellsten U."/>
            <person name="Kawashima T."/>
            <person name="Robinson-Rechavi M."/>
            <person name="Shoguchi E."/>
            <person name="Terry A."/>
            <person name="Yu J.-K."/>
            <person name="Benito-Gutierrez E.L."/>
            <person name="Dubchak I."/>
            <person name="Garcia-Fernandez J."/>
            <person name="Gibson-Brown J.J."/>
            <person name="Grigoriev I.V."/>
            <person name="Horton A.C."/>
            <person name="de Jong P.J."/>
            <person name="Jurka J."/>
            <person name="Kapitonov V.V."/>
            <person name="Kohara Y."/>
            <person name="Kuroki Y."/>
            <person name="Lindquist E."/>
            <person name="Lucas S."/>
            <person name="Osoegawa K."/>
            <person name="Pennacchio L.A."/>
            <person name="Salamov A.A."/>
            <person name="Satou Y."/>
            <person name="Sauka-Spengler T."/>
            <person name="Schmutz J."/>
            <person name="Shin-I T."/>
            <person name="Toyoda A."/>
            <person name="Bronner-Fraser M."/>
            <person name="Fujiyama A."/>
            <person name="Holland L.Z."/>
            <person name="Holland P.W.H."/>
            <person name="Satoh N."/>
            <person name="Rokhsar D.S."/>
        </authorList>
    </citation>
    <scope>NUCLEOTIDE SEQUENCE [LARGE SCALE GENOMIC DNA]</scope>
    <source>
        <strain evidence="7">S238N-H82</strain>
        <tissue evidence="7">Testes</tissue>
    </source>
</reference>
<dbReference type="eggNOG" id="KOG1840">
    <property type="taxonomic scope" value="Eukaryota"/>
</dbReference>
<evidence type="ECO:0000259" key="6">
    <source>
        <dbReference type="PROSITE" id="PS50923"/>
    </source>
</evidence>
<evidence type="ECO:0000256" key="1">
    <source>
        <dbReference type="ARBA" id="ARBA00023157"/>
    </source>
</evidence>
<dbReference type="PANTHER" id="PTHR19959:SF119">
    <property type="entry name" value="FUNGAL LIPASE-LIKE DOMAIN-CONTAINING PROTEIN"/>
    <property type="match status" value="1"/>
</dbReference>
<dbReference type="Pfam" id="PF03445">
    <property type="entry name" value="DUF294"/>
    <property type="match status" value="1"/>
</dbReference>
<proteinExistence type="predicted"/>
<dbReference type="InParanoid" id="C3YUA1"/>
<evidence type="ECO:0000256" key="3">
    <source>
        <dbReference type="PROSITE-ProRule" id="PRU00339"/>
    </source>
</evidence>
<feature type="repeat" description="TPR" evidence="3">
    <location>
        <begin position="613"/>
        <end position="646"/>
    </location>
</feature>
<dbReference type="PROSITE" id="PS50293">
    <property type="entry name" value="TPR_REGION"/>
    <property type="match status" value="2"/>
</dbReference>
<evidence type="ECO:0000313" key="7">
    <source>
        <dbReference type="EMBL" id="EEN56378.1"/>
    </source>
</evidence>
<dbReference type="EMBL" id="GG666552">
    <property type="protein sequence ID" value="EEN56378.1"/>
    <property type="molecule type" value="Genomic_DNA"/>
</dbReference>
<feature type="domain" description="Sushi" evidence="6">
    <location>
        <begin position="1289"/>
        <end position="1348"/>
    </location>
</feature>
<keyword evidence="5" id="KW-0812">Transmembrane</keyword>
<protein>
    <recommendedName>
        <fullName evidence="6">Sushi domain-containing protein</fullName>
    </recommendedName>
</protein>
<gene>
    <name evidence="7" type="ORF">BRAFLDRAFT_66599</name>
</gene>
<dbReference type="SUPFAM" id="SSF81901">
    <property type="entry name" value="HCP-like"/>
    <property type="match status" value="1"/>
</dbReference>
<sequence>MDAIEKELNPYVHDEESELAREIEARRADAVRRLFEKIAEDRKEFIEQLVNECITVMGPPPCKYALIGLGSQATGLVTPYSDLEFAILIEEENDANVAYFRRLTHYLHLKVVNLGETILPAMGITSLNDFYSENPLDNWFYDSVTPRGFAFDGSMPKASKTPLGRQGTSANPASELIRTPRNLAGILEKDVSVYLKEGYHLASILRNACFLTGEPSLVDDFTNIVAETLKARGGEMSQQLAKRTIYENLANIEEHGPTAVLLDVKKQIYRFPSVAVDCLALSSNILPTTVWHTIENLEFLNAVSAENAHHLKVLVSISAELRLRTYNANGGQKESLSALSSLTSLQDQTNALQKVFYISDFNQLFRYYFTEIPLKGILSNEQCQLFQKVGSIQEGTRLFDNSPLVKGGMYHALGCYRQALDYYEKTFEMCKRVYGTNHPNVATSLHNIGLVWVDKGDYQKAISYFEQALQIRNTLYGHTSAHSDIAASFLALGTAWHGFGNHQKAIIYKELALNMHRIVFGDTHPKIAKSLDNLGASWIYQDRNQAHIYLQQGLEMTRAIFGNAHPSTAYALNNIGSVWWRSEEHEKAFTCYEEALIIFRRVHGPSSAHSDIATSLYNLGTVWGKMGDHRKAMKFFEEALQMFKRMFGPIHPEIANILNNIGATYNEIGNYREARRYLEQSLEMSKSIYGSNTPHPRIAGILVNLSVACHFLGDDRNFRRMLYNSVSSREHSFAASPSSPSSSRQTVYLQECGTGTSIIVLLQIRSTRAERSFMWRDFNIPKDRQELQTGDTTTDIIKGSDNEDIPRDPAQPQKHSDVRYISVNKEELPFEEEKSRSEELKKCVSREKRATLKRQPSCDSLFTGKHLKPAGVWRPYGPPLYGYGSALNPPRRKGPDTLVILAAIFYCLAALTAVVFAVLFKTNVVTLYMPPVRVPAWVEQFPPEMQRWYRLALAGGRNASEIQPPGTVQQPTLPPPVEEFCGNTSLPKSLPDLRDGDFSCTSIAYYNIYVRMCIAKCHVGYQTDDAGLLFCNRGRWAPIQPEVVSTLVGVGRAADTMPNTDPWALQYLGIPDEIYADVALNILLKLDQVPNLSLVKMYLNMISENNIINFDMMRQMLIWVGPDVEDIIANLDFVDVLSHLEAFGASRRPVCRTVDCGREFENLAHGRVNSSTTTYKSEARVVCERGYLPRHPVLTCTASGQWDKPALCDPVNCSPPEDPPHGSYLCQGHVFSDRCDVFCDVGYVPETDDTLGCSWTGNWTTFRRGNTTEMENALSADVIIPQTLACVIMDCGNISMPAHGDVTCTGTTYGETCQLTCHDGYERLSRDNFTCQVQGDKATWSGEPECIPVNCGAPPEFPNTTLLCASGHTYGNTCGVTCADGYEGRNLQNVTCHSTGNWSLQAGGTRITSNKPVTLMSGVQCANVPAGIGACDHLVEQIPPLDTWGKRFVTVPLAVRTGGDIFRIVAARNGTTVNVTGHTIITRVLHSGETVDAAGSVYDSYVNVVIKTTEKSGLLYDGLALPSSTSWVQIPGTDLSAAQLHITSTGTHKIKHNSAIVTFSVFYYGFSTHDSVGFPGGMRFAKISTNP</sequence>
<feature type="transmembrane region" description="Helical" evidence="5">
    <location>
        <begin position="898"/>
        <end position="920"/>
    </location>
</feature>
<feature type="domain" description="Sushi" evidence="6">
    <location>
        <begin position="1154"/>
        <end position="1210"/>
    </location>
</feature>
<dbReference type="InterPro" id="IPR035234">
    <property type="entry name" value="IgGFc-bd_N"/>
</dbReference>
<dbReference type="Gene3D" id="1.25.40.10">
    <property type="entry name" value="Tetratricopeptide repeat domain"/>
    <property type="match status" value="2"/>
</dbReference>
<dbReference type="Gene3D" id="2.10.70.10">
    <property type="entry name" value="Complement Module, domain 1"/>
    <property type="match status" value="4"/>
</dbReference>
<dbReference type="GO" id="GO:0008773">
    <property type="term" value="F:[protein-PII] uridylyltransferase activity"/>
    <property type="evidence" value="ECO:0007669"/>
    <property type="project" value="InterPro"/>
</dbReference>
<feature type="repeat" description="TPR" evidence="3">
    <location>
        <begin position="442"/>
        <end position="475"/>
    </location>
</feature>
<feature type="compositionally biased region" description="Basic and acidic residues" evidence="4">
    <location>
        <begin position="798"/>
        <end position="807"/>
    </location>
</feature>
<evidence type="ECO:0000256" key="2">
    <source>
        <dbReference type="PROSITE-ProRule" id="PRU00302"/>
    </source>
</evidence>
<evidence type="ECO:0000256" key="4">
    <source>
        <dbReference type="SAM" id="MobiDB-lite"/>
    </source>
</evidence>
<dbReference type="SMART" id="SM00032">
    <property type="entry name" value="CCP"/>
    <property type="match status" value="4"/>
</dbReference>
<dbReference type="Pfam" id="PF13424">
    <property type="entry name" value="TPR_12"/>
    <property type="match status" value="2"/>
</dbReference>
<dbReference type="Pfam" id="PF00084">
    <property type="entry name" value="Sushi"/>
    <property type="match status" value="4"/>
</dbReference>
<feature type="repeat" description="TPR" evidence="3">
    <location>
        <begin position="655"/>
        <end position="688"/>
    </location>
</feature>
<dbReference type="Pfam" id="PF13374">
    <property type="entry name" value="TPR_10"/>
    <property type="match status" value="1"/>
</dbReference>
<dbReference type="SMART" id="SM00028">
    <property type="entry name" value="TPR"/>
    <property type="match status" value="6"/>
</dbReference>
<organism>
    <name type="scientific">Branchiostoma floridae</name>
    <name type="common">Florida lancelet</name>
    <name type="synonym">Amphioxus</name>
    <dbReference type="NCBI Taxonomy" id="7739"/>
    <lineage>
        <taxon>Eukaryota</taxon>
        <taxon>Metazoa</taxon>
        <taxon>Chordata</taxon>
        <taxon>Cephalochordata</taxon>
        <taxon>Leptocardii</taxon>
        <taxon>Amphioxiformes</taxon>
        <taxon>Branchiostomatidae</taxon>
        <taxon>Branchiostoma</taxon>
    </lineage>
</organism>
<dbReference type="Pfam" id="PF17517">
    <property type="entry name" value="IgGFc_binding"/>
    <property type="match status" value="1"/>
</dbReference>
<accession>C3YUA1</accession>
<dbReference type="InterPro" id="IPR019734">
    <property type="entry name" value="TPR_rpt"/>
</dbReference>
<feature type="domain" description="Sushi" evidence="6">
    <location>
        <begin position="1349"/>
        <end position="1407"/>
    </location>
</feature>
<dbReference type="PANTHER" id="PTHR19959">
    <property type="entry name" value="KINESIN LIGHT CHAIN"/>
    <property type="match status" value="1"/>
</dbReference>
<dbReference type="InterPro" id="IPR035976">
    <property type="entry name" value="Sushi/SCR/CCP_sf"/>
</dbReference>
<keyword evidence="3" id="KW-0802">TPR repeat</keyword>
<keyword evidence="5" id="KW-1133">Transmembrane helix</keyword>
<dbReference type="SUPFAM" id="SSF57535">
    <property type="entry name" value="Complement control module/SCR domain"/>
    <property type="match status" value="4"/>
</dbReference>
<dbReference type="CDD" id="cd00033">
    <property type="entry name" value="CCP"/>
    <property type="match status" value="4"/>
</dbReference>
<dbReference type="InterPro" id="IPR011990">
    <property type="entry name" value="TPR-like_helical_dom_sf"/>
</dbReference>
<evidence type="ECO:0000256" key="5">
    <source>
        <dbReference type="SAM" id="Phobius"/>
    </source>
</evidence>
<dbReference type="PROSITE" id="PS50923">
    <property type="entry name" value="SUSHI"/>
    <property type="match status" value="3"/>
</dbReference>
<name>C3YUA1_BRAFL</name>
<dbReference type="eggNOG" id="KOG4297">
    <property type="taxonomic scope" value="Eukaryota"/>
</dbReference>
<dbReference type="InterPro" id="IPR000436">
    <property type="entry name" value="Sushi_SCR_CCP_dom"/>
</dbReference>
<feature type="region of interest" description="Disordered" evidence="4">
    <location>
        <begin position="788"/>
        <end position="814"/>
    </location>
</feature>
<comment type="caution">
    <text evidence="2">Lacks conserved residue(s) required for the propagation of feature annotation.</text>
</comment>